<keyword evidence="4" id="KW-1003">Cell membrane</keyword>
<sequence>MKIKNMLYAAMFAAIVAVLGLMPPIPLPFSPVPITLQTMGVMLAGSFLGKRLGFIK</sequence>
<evidence type="ECO:0000256" key="2">
    <source>
        <dbReference type="ARBA" id="ARBA00010692"/>
    </source>
</evidence>
<dbReference type="EMBL" id="ACJY01000050">
    <property type="protein sequence ID" value="EFE87166.1"/>
    <property type="molecule type" value="Genomic_DNA"/>
</dbReference>
<evidence type="ECO:0000313" key="10">
    <source>
        <dbReference type="Proteomes" id="UP000003748"/>
    </source>
</evidence>
<evidence type="ECO:0000256" key="6">
    <source>
        <dbReference type="ARBA" id="ARBA00022989"/>
    </source>
</evidence>
<evidence type="ECO:0000256" key="3">
    <source>
        <dbReference type="ARBA" id="ARBA00022448"/>
    </source>
</evidence>
<comment type="similarity">
    <text evidence="2">Belongs to the BioY family.</text>
</comment>
<feature type="transmembrane region" description="Helical" evidence="8">
    <location>
        <begin position="7"/>
        <end position="25"/>
    </location>
</feature>
<evidence type="ECO:0000256" key="1">
    <source>
        <dbReference type="ARBA" id="ARBA00004651"/>
    </source>
</evidence>
<dbReference type="AlphaFoldDB" id="D4CU55"/>
<dbReference type="PANTHER" id="PTHR34295">
    <property type="entry name" value="BIOTIN TRANSPORTER BIOY"/>
    <property type="match status" value="1"/>
</dbReference>
<dbReference type="InterPro" id="IPR003784">
    <property type="entry name" value="BioY"/>
</dbReference>
<gene>
    <name evidence="9" type="ORF">FUSPEROL_00929</name>
</gene>
<evidence type="ECO:0000256" key="5">
    <source>
        <dbReference type="ARBA" id="ARBA00022692"/>
    </source>
</evidence>
<evidence type="ECO:0000313" key="9">
    <source>
        <dbReference type="EMBL" id="EFE87166.1"/>
    </source>
</evidence>
<evidence type="ECO:0000256" key="4">
    <source>
        <dbReference type="ARBA" id="ARBA00022475"/>
    </source>
</evidence>
<dbReference type="GO" id="GO:0015225">
    <property type="term" value="F:biotin transmembrane transporter activity"/>
    <property type="evidence" value="ECO:0007669"/>
    <property type="project" value="InterPro"/>
</dbReference>
<dbReference type="Gene3D" id="1.10.1760.20">
    <property type="match status" value="1"/>
</dbReference>
<keyword evidence="3" id="KW-0813">Transport</keyword>
<keyword evidence="5 8" id="KW-0812">Transmembrane</keyword>
<comment type="subcellular location">
    <subcellularLocation>
        <location evidence="1">Cell membrane</location>
        <topology evidence="1">Multi-pass membrane protein</topology>
    </subcellularLocation>
</comment>
<dbReference type="Proteomes" id="UP000003748">
    <property type="component" value="Unassembled WGS sequence"/>
</dbReference>
<feature type="transmembrane region" description="Helical" evidence="8">
    <location>
        <begin position="31"/>
        <end position="49"/>
    </location>
</feature>
<dbReference type="HOGENOM" id="CLU_198636_0_0_0"/>
<evidence type="ECO:0008006" key="11">
    <source>
        <dbReference type="Google" id="ProtNLM"/>
    </source>
</evidence>
<keyword evidence="7 8" id="KW-0472">Membrane</keyword>
<organism evidence="9 10">
    <name type="scientific">Fusobacterium periodonticum ATCC 33693</name>
    <dbReference type="NCBI Taxonomy" id="546275"/>
    <lineage>
        <taxon>Bacteria</taxon>
        <taxon>Fusobacteriati</taxon>
        <taxon>Fusobacteriota</taxon>
        <taxon>Fusobacteriia</taxon>
        <taxon>Fusobacteriales</taxon>
        <taxon>Fusobacteriaceae</taxon>
        <taxon>Fusobacterium</taxon>
    </lineage>
</organism>
<name>D4CU55_9FUSO</name>
<keyword evidence="6 8" id="KW-1133">Transmembrane helix</keyword>
<protein>
    <recommendedName>
        <fullName evidence="11">BioY family protein</fullName>
    </recommendedName>
</protein>
<evidence type="ECO:0000256" key="8">
    <source>
        <dbReference type="SAM" id="Phobius"/>
    </source>
</evidence>
<dbReference type="GO" id="GO:0005886">
    <property type="term" value="C:plasma membrane"/>
    <property type="evidence" value="ECO:0007669"/>
    <property type="project" value="UniProtKB-SubCell"/>
</dbReference>
<accession>D4CU55</accession>
<dbReference type="PANTHER" id="PTHR34295:SF4">
    <property type="entry name" value="BIOTIN TRANSPORTER BIOY-RELATED"/>
    <property type="match status" value="1"/>
</dbReference>
<dbReference type="eggNOG" id="COG1268">
    <property type="taxonomic scope" value="Bacteria"/>
</dbReference>
<evidence type="ECO:0000256" key="7">
    <source>
        <dbReference type="ARBA" id="ARBA00023136"/>
    </source>
</evidence>
<proteinExistence type="inferred from homology"/>
<dbReference type="Pfam" id="PF02632">
    <property type="entry name" value="BioY"/>
    <property type="match status" value="1"/>
</dbReference>
<comment type="caution">
    <text evidence="9">The sequence shown here is derived from an EMBL/GenBank/DDBJ whole genome shotgun (WGS) entry which is preliminary data.</text>
</comment>
<reference evidence="9 10" key="1">
    <citation type="submission" date="2010-02" db="EMBL/GenBank/DDBJ databases">
        <authorList>
            <person name="Weinstock G."/>
            <person name="Sodergren E."/>
            <person name="Clifton S."/>
            <person name="Fulton L."/>
            <person name="Fulton B."/>
            <person name="Courtney L."/>
            <person name="Fronick C."/>
            <person name="Harrison M."/>
            <person name="Strong C."/>
            <person name="Farmer C."/>
            <person name="Delahaunty K."/>
            <person name="Markovic C."/>
            <person name="Hall O."/>
            <person name="Minx P."/>
            <person name="Tomlinson C."/>
            <person name="Mitreva M."/>
            <person name="Nelson J."/>
            <person name="Hou S."/>
            <person name="Wollam A."/>
            <person name="Pepin K.H."/>
            <person name="Johnson M."/>
            <person name="Bhonagiri V."/>
            <person name="Zhang X."/>
            <person name="Suruliraj S."/>
            <person name="Warren W."/>
            <person name="Chinwalla A."/>
            <person name="Mardis E.R."/>
            <person name="Wilson R.K."/>
        </authorList>
    </citation>
    <scope>NUCLEOTIDE SEQUENCE [LARGE SCALE GENOMIC DNA]</scope>
    <source>
        <strain evidence="9 10">ATCC 33693</strain>
    </source>
</reference>
<dbReference type="STRING" id="546275.FUSPEROL_00929"/>